<dbReference type="PANTHER" id="PTHR12778">
    <property type="entry name" value="SOLUTE CARRIER FAMILY 33 ACETYL-COA TRANSPORTER -RELATED"/>
    <property type="match status" value="1"/>
</dbReference>
<feature type="transmembrane region" description="Helical" evidence="6">
    <location>
        <begin position="424"/>
        <end position="445"/>
    </location>
</feature>
<dbReference type="AlphaFoldDB" id="A0A2S9K9D5"/>
<feature type="transmembrane region" description="Helical" evidence="6">
    <location>
        <begin position="360"/>
        <end position="385"/>
    </location>
</feature>
<evidence type="ECO:0000256" key="5">
    <source>
        <dbReference type="ARBA" id="ARBA00023136"/>
    </source>
</evidence>
<organism evidence="7 8">
    <name type="scientific">Malikia granosa</name>
    <dbReference type="NCBI Taxonomy" id="263067"/>
    <lineage>
        <taxon>Bacteria</taxon>
        <taxon>Pseudomonadati</taxon>
        <taxon>Pseudomonadota</taxon>
        <taxon>Betaproteobacteria</taxon>
        <taxon>Burkholderiales</taxon>
        <taxon>Comamonadaceae</taxon>
        <taxon>Malikia</taxon>
    </lineage>
</organism>
<evidence type="ECO:0000313" key="8">
    <source>
        <dbReference type="Proteomes" id="UP000238589"/>
    </source>
</evidence>
<feature type="transmembrane region" description="Helical" evidence="6">
    <location>
        <begin position="397"/>
        <end position="418"/>
    </location>
</feature>
<dbReference type="Proteomes" id="UP000238589">
    <property type="component" value="Unassembled WGS sequence"/>
</dbReference>
<keyword evidence="8" id="KW-1185">Reference proteome</keyword>
<protein>
    <submittedName>
        <fullName evidence="7">AmpG family muropeptide MFS transporter</fullName>
    </submittedName>
</protein>
<keyword evidence="2" id="KW-0813">Transport</keyword>
<evidence type="ECO:0000256" key="4">
    <source>
        <dbReference type="ARBA" id="ARBA00022989"/>
    </source>
</evidence>
<keyword evidence="4 6" id="KW-1133">Transmembrane helix</keyword>
<keyword evidence="5 6" id="KW-0472">Membrane</keyword>
<feature type="transmembrane region" description="Helical" evidence="6">
    <location>
        <begin position="268"/>
        <end position="289"/>
    </location>
</feature>
<dbReference type="RefSeq" id="WP_105746714.1">
    <property type="nucleotide sequence ID" value="NZ_PVLQ01000007.1"/>
</dbReference>
<dbReference type="GO" id="GO:0016020">
    <property type="term" value="C:membrane"/>
    <property type="evidence" value="ECO:0007669"/>
    <property type="project" value="UniProtKB-SubCell"/>
</dbReference>
<evidence type="ECO:0000256" key="2">
    <source>
        <dbReference type="ARBA" id="ARBA00022448"/>
    </source>
</evidence>
<evidence type="ECO:0000256" key="6">
    <source>
        <dbReference type="SAM" id="Phobius"/>
    </source>
</evidence>
<accession>A0A2S9K9D5</accession>
<gene>
    <name evidence="7" type="ORF">C6P64_00915</name>
</gene>
<feature type="transmembrane region" description="Helical" evidence="6">
    <location>
        <begin position="334"/>
        <end position="354"/>
    </location>
</feature>
<dbReference type="EMBL" id="PVLQ01000007">
    <property type="protein sequence ID" value="PRD67050.1"/>
    <property type="molecule type" value="Genomic_DNA"/>
</dbReference>
<dbReference type="NCBIfam" id="TIGR00901">
    <property type="entry name" value="2A0125"/>
    <property type="match status" value="1"/>
</dbReference>
<reference evidence="7 8" key="1">
    <citation type="submission" date="2018-03" db="EMBL/GenBank/DDBJ databases">
        <title>Comparative genomics illustrates the genes involved in a hyperalkaliphilic mechanisms of Serpentinomonas isolated from highly-alkaline calcium-rich serpentinized springs.</title>
        <authorList>
            <person name="Suzuki S."/>
            <person name="Ishii S."/>
            <person name="Walworth N."/>
            <person name="Bird L."/>
            <person name="Kuenen J.G."/>
            <person name="Nealson K.H."/>
        </authorList>
    </citation>
    <scope>NUCLEOTIDE SEQUENCE [LARGE SCALE GENOMIC DNA]</scope>
    <source>
        <strain evidence="7 8">P1</strain>
    </source>
</reference>
<feature type="transmembrane region" description="Helical" evidence="6">
    <location>
        <begin position="38"/>
        <end position="58"/>
    </location>
</feature>
<keyword evidence="3 6" id="KW-0812">Transmembrane</keyword>
<comment type="caution">
    <text evidence="7">The sequence shown here is derived from an EMBL/GenBank/DDBJ whole genome shotgun (WGS) entry which is preliminary data.</text>
</comment>
<feature type="transmembrane region" description="Helical" evidence="6">
    <location>
        <begin position="309"/>
        <end position="327"/>
    </location>
</feature>
<evidence type="ECO:0000313" key="7">
    <source>
        <dbReference type="EMBL" id="PRD67050.1"/>
    </source>
</evidence>
<evidence type="ECO:0000256" key="1">
    <source>
        <dbReference type="ARBA" id="ARBA00004141"/>
    </source>
</evidence>
<name>A0A2S9K9D5_9BURK</name>
<proteinExistence type="predicted"/>
<dbReference type="InterPro" id="IPR036259">
    <property type="entry name" value="MFS_trans_sf"/>
</dbReference>
<feature type="transmembrane region" description="Helical" evidence="6">
    <location>
        <begin position="212"/>
        <end position="230"/>
    </location>
</feature>
<dbReference type="OrthoDB" id="9787815at2"/>
<evidence type="ECO:0000256" key="3">
    <source>
        <dbReference type="ARBA" id="ARBA00022692"/>
    </source>
</evidence>
<dbReference type="InterPro" id="IPR004752">
    <property type="entry name" value="AmpG_permease/AT-1"/>
</dbReference>
<dbReference type="SUPFAM" id="SSF103473">
    <property type="entry name" value="MFS general substrate transporter"/>
    <property type="match status" value="1"/>
</dbReference>
<sequence length="454" mass="48929">MPPSDPRPAATLAEPQSEPPLSWRATLHVYLEPAGLRLFALGFAAGLPLLLVLGTLSFRLREAGLDRATIGYLSWVGLAYGFKWCWAPLVDRLPLPGLSRWLGQRRAWLLLSQSCVMAGLVGMALTDPRSDLQTMVGWALLVAFASATQDIALDAFRIESADARHQGALVACYQTGYRLAMIWAGAGVLWLAARAELAPALAAGYQQTAWRSAYLVMAGSMAIGLLTVLLSPEPLRREIPPARDFATWLREAMVEPFAEFLQRYGSQALLLLALIGVYRISDVVMGIMANPFYVDMGYSKDEVAAVTKVYGVIMTLAGAFAGGALALRWGVMRVLMLGALLSAVSNLLFAWLAWHGHDLLALIAVIAADNLSSGIASAAFVAYLSSLTHVSYSATQYALFSSMMLLAPKWLAGYSGVFVDAYGYSSFFVGTALLGLPVLLLVWLASRVQARTSG</sequence>
<comment type="subcellular location">
    <subcellularLocation>
        <location evidence="1">Membrane</location>
        <topology evidence="1">Multi-pass membrane protein</topology>
    </subcellularLocation>
</comment>
<dbReference type="Gene3D" id="1.20.1250.20">
    <property type="entry name" value="MFS general substrate transporter like domains"/>
    <property type="match status" value="2"/>
</dbReference>
<feature type="transmembrane region" description="Helical" evidence="6">
    <location>
        <begin position="107"/>
        <end position="125"/>
    </location>
</feature>
<dbReference type="PANTHER" id="PTHR12778:SF10">
    <property type="entry name" value="MAJOR FACILITATOR SUPERFAMILY DOMAIN-CONTAINING PROTEIN 3"/>
    <property type="match status" value="1"/>
</dbReference>
<feature type="transmembrane region" description="Helical" evidence="6">
    <location>
        <begin position="168"/>
        <end position="192"/>
    </location>
</feature>
<feature type="transmembrane region" description="Helical" evidence="6">
    <location>
        <begin position="137"/>
        <end position="156"/>
    </location>
</feature>